<sequence>MQNWLKENWFKIVVIVLFLAGIISGGFSDILGRTTVTSLPPFLFLDNVPGLVGATGTFAAKGEELANKFNSVEIQCFNKYGDVAFDDLKQAGINTEEMYCYIAQGDVIKGYLSTYLSLFPITDWDKEKVVAEKEGLCRKTIMTLDRRAKSVTQTSTLINNEGELCSGLSPEPIQSYLTNGFEAVSVN</sequence>
<dbReference type="EMBL" id="LCFK01000041">
    <property type="protein sequence ID" value="KKS92624.1"/>
    <property type="molecule type" value="Genomic_DNA"/>
</dbReference>
<evidence type="ECO:0000313" key="2">
    <source>
        <dbReference type="Proteomes" id="UP000033980"/>
    </source>
</evidence>
<accession>A0A0G1D4J3</accession>
<organism evidence="1 2">
    <name type="scientific">Candidatus Collierbacteria bacterium GW2011_GWC2_43_12</name>
    <dbReference type="NCBI Taxonomy" id="1618390"/>
    <lineage>
        <taxon>Bacteria</taxon>
        <taxon>Candidatus Collieribacteriota</taxon>
    </lineage>
</organism>
<name>A0A0G1D4J3_9BACT</name>
<evidence type="ECO:0000313" key="1">
    <source>
        <dbReference type="EMBL" id="KKS92624.1"/>
    </source>
</evidence>
<comment type="caution">
    <text evidence="1">The sequence shown here is derived from an EMBL/GenBank/DDBJ whole genome shotgun (WGS) entry which is preliminary data.</text>
</comment>
<protein>
    <submittedName>
        <fullName evidence="1">Uncharacterized protein</fullName>
    </submittedName>
</protein>
<dbReference type="AlphaFoldDB" id="A0A0G1D4J3"/>
<reference evidence="1 2" key="1">
    <citation type="journal article" date="2015" name="Nature">
        <title>rRNA introns, odd ribosomes, and small enigmatic genomes across a large radiation of phyla.</title>
        <authorList>
            <person name="Brown C.T."/>
            <person name="Hug L.A."/>
            <person name="Thomas B.C."/>
            <person name="Sharon I."/>
            <person name="Castelle C.J."/>
            <person name="Singh A."/>
            <person name="Wilkins M.J."/>
            <person name="Williams K.H."/>
            <person name="Banfield J.F."/>
        </authorList>
    </citation>
    <scope>NUCLEOTIDE SEQUENCE [LARGE SCALE GENOMIC DNA]</scope>
</reference>
<dbReference type="Proteomes" id="UP000033980">
    <property type="component" value="Unassembled WGS sequence"/>
</dbReference>
<proteinExistence type="predicted"/>
<gene>
    <name evidence="1" type="ORF">UV68_C0041G0011</name>
</gene>